<name>K9ZC45_ANACC</name>
<feature type="compositionally biased region" description="Polar residues" evidence="1">
    <location>
        <begin position="1"/>
        <end position="10"/>
    </location>
</feature>
<dbReference type="STRING" id="272123.Anacy_0707"/>
<dbReference type="AlphaFoldDB" id="K9ZC45"/>
<evidence type="ECO:0000259" key="2">
    <source>
        <dbReference type="SMART" id="SM00849"/>
    </source>
</evidence>
<dbReference type="HOGENOM" id="CLU_107996_0_0_3"/>
<dbReference type="PANTHER" id="PTHR42773">
    <property type="entry name" value="METALLO-BETA-LACTAMASE-RELATED"/>
    <property type="match status" value="1"/>
</dbReference>
<evidence type="ECO:0000256" key="1">
    <source>
        <dbReference type="SAM" id="MobiDB-lite"/>
    </source>
</evidence>
<evidence type="ECO:0000313" key="4">
    <source>
        <dbReference type="Proteomes" id="UP000010474"/>
    </source>
</evidence>
<dbReference type="RefSeq" id="WP_015212947.1">
    <property type="nucleotide sequence ID" value="NC_019771.1"/>
</dbReference>
<accession>K9ZC45</accession>
<dbReference type="Gene3D" id="3.60.15.10">
    <property type="entry name" value="Ribonuclease Z/Hydroxyacylglutathione hydrolase-like"/>
    <property type="match status" value="1"/>
</dbReference>
<dbReference type="InterPro" id="IPR001279">
    <property type="entry name" value="Metallo-B-lactamas"/>
</dbReference>
<evidence type="ECO:0000313" key="3">
    <source>
        <dbReference type="EMBL" id="AFZ56294.1"/>
    </source>
</evidence>
<dbReference type="Proteomes" id="UP000010474">
    <property type="component" value="Chromosome"/>
</dbReference>
<keyword evidence="4" id="KW-1185">Reference proteome</keyword>
<sequence length="261" mass="29055">MSPALQQTSYPIKPPQTVLSGQMPVGEIPANSTETEFTDLGINKIFALPPNRDTLGGTSYLIVRNEGNILIDCPSLEQINQDFWECLGQTAQTEKGVRWLFITHRGAIGKTAEIQQALDCEILIQEQEAYLLPGLNVTTFNQEFTLDATTQAIWTPGHSPGSSCLYYREFGGVLFSGRHLVPNLQGEPVALRTAKTFHWPRQLKSVQALCDRFTPETLQYICPGGNIGFLRGKHFIDQAYQRLEAGGRGQEAGSREQEEER</sequence>
<dbReference type="PATRIC" id="fig|272123.3.peg.773"/>
<dbReference type="InterPro" id="IPR036866">
    <property type="entry name" value="RibonucZ/Hydroxyglut_hydro"/>
</dbReference>
<dbReference type="eggNOG" id="COG0491">
    <property type="taxonomic scope" value="Bacteria"/>
</dbReference>
<dbReference type="SUPFAM" id="SSF56281">
    <property type="entry name" value="Metallo-hydrolase/oxidoreductase"/>
    <property type="match status" value="1"/>
</dbReference>
<dbReference type="EMBL" id="CP003659">
    <property type="protein sequence ID" value="AFZ56294.1"/>
    <property type="molecule type" value="Genomic_DNA"/>
</dbReference>
<protein>
    <submittedName>
        <fullName evidence="3">Beta-lactamase domain protein</fullName>
    </submittedName>
</protein>
<dbReference type="OrthoDB" id="9802991at2"/>
<feature type="region of interest" description="Disordered" evidence="1">
    <location>
        <begin position="1"/>
        <end position="22"/>
    </location>
</feature>
<feature type="domain" description="Metallo-beta-lactamase" evidence="2">
    <location>
        <begin position="56"/>
        <end position="225"/>
    </location>
</feature>
<proteinExistence type="predicted"/>
<dbReference type="KEGG" id="acy:Anacy_0707"/>
<dbReference type="PANTHER" id="PTHR42773:SF3">
    <property type="entry name" value="SLR0630 PROTEIN"/>
    <property type="match status" value="1"/>
</dbReference>
<dbReference type="SMART" id="SM00849">
    <property type="entry name" value="Lactamase_B"/>
    <property type="match status" value="1"/>
</dbReference>
<gene>
    <name evidence="3" type="ordered locus">Anacy_0707</name>
</gene>
<organism evidence="3 4">
    <name type="scientific">Anabaena cylindrica (strain ATCC 27899 / PCC 7122)</name>
    <dbReference type="NCBI Taxonomy" id="272123"/>
    <lineage>
        <taxon>Bacteria</taxon>
        <taxon>Bacillati</taxon>
        <taxon>Cyanobacteriota</taxon>
        <taxon>Cyanophyceae</taxon>
        <taxon>Nostocales</taxon>
        <taxon>Nostocaceae</taxon>
        <taxon>Anabaena</taxon>
    </lineage>
</organism>
<reference evidence="4" key="1">
    <citation type="journal article" date="2013" name="Proc. Natl. Acad. Sci. U.S.A.">
        <title>Improving the coverage of the cyanobacterial phylum using diversity-driven genome sequencing.</title>
        <authorList>
            <person name="Shih P.M."/>
            <person name="Wu D."/>
            <person name="Latifi A."/>
            <person name="Axen S.D."/>
            <person name="Fewer D.P."/>
            <person name="Talla E."/>
            <person name="Calteau A."/>
            <person name="Cai F."/>
            <person name="Tandeau de Marsac N."/>
            <person name="Rippka R."/>
            <person name="Herdman M."/>
            <person name="Sivonen K."/>
            <person name="Coursin T."/>
            <person name="Laurent T."/>
            <person name="Goodwin L."/>
            <person name="Nolan M."/>
            <person name="Davenport K.W."/>
            <person name="Han C.S."/>
            <person name="Rubin E.M."/>
            <person name="Eisen J.A."/>
            <person name="Woyke T."/>
            <person name="Gugger M."/>
            <person name="Kerfeld C.A."/>
        </authorList>
    </citation>
    <scope>NUCLEOTIDE SEQUENCE [LARGE SCALE GENOMIC DNA]</scope>
    <source>
        <strain evidence="4">ATCC 27899 / PCC 7122</strain>
    </source>
</reference>